<reference evidence="3" key="1">
    <citation type="submission" date="2023-07" db="EMBL/GenBank/DDBJ databases">
        <title>Novel Mycoplasma species identified in domestic and wild animals.</title>
        <authorList>
            <person name="Volokhov D.V."/>
            <person name="Furtak V.A."/>
            <person name="Zagorodnyaya T.A."/>
        </authorList>
    </citation>
    <scope>NUCLEOTIDE SEQUENCE [LARGE SCALE GENOMIC DNA]</scope>
    <source>
        <strain evidence="3">92-19</strain>
    </source>
</reference>
<dbReference type="EMBL" id="JAOEGN010000012">
    <property type="protein sequence ID" value="MCU0105328.1"/>
    <property type="molecule type" value="Genomic_DNA"/>
</dbReference>
<keyword evidence="1" id="KW-1133">Transmembrane helix</keyword>
<keyword evidence="3" id="KW-1185">Reference proteome</keyword>
<organism evidence="2 3">
    <name type="scientific">Paracholeplasma vituli</name>
    <dbReference type="NCBI Taxonomy" id="69473"/>
    <lineage>
        <taxon>Bacteria</taxon>
        <taxon>Bacillati</taxon>
        <taxon>Mycoplasmatota</taxon>
        <taxon>Mollicutes</taxon>
        <taxon>Acholeplasmatales</taxon>
        <taxon>Acholeplasmataceae</taxon>
        <taxon>Paracholeplasma</taxon>
    </lineage>
</organism>
<dbReference type="InterPro" id="IPR009574">
    <property type="entry name" value="DUF1189"/>
</dbReference>
<keyword evidence="1" id="KW-0472">Membrane</keyword>
<evidence type="ECO:0000313" key="3">
    <source>
        <dbReference type="Proteomes" id="UP001209076"/>
    </source>
</evidence>
<name>A0ABT2PWJ2_9MOLU</name>
<evidence type="ECO:0000256" key="1">
    <source>
        <dbReference type="SAM" id="Phobius"/>
    </source>
</evidence>
<dbReference type="Pfam" id="PF06691">
    <property type="entry name" value="DUF1189"/>
    <property type="match status" value="1"/>
</dbReference>
<feature type="transmembrane region" description="Helical" evidence="1">
    <location>
        <begin position="175"/>
        <end position="205"/>
    </location>
</feature>
<proteinExistence type="predicted"/>
<protein>
    <submittedName>
        <fullName evidence="2">DUF1189 domain-containing protein</fullName>
    </submittedName>
</protein>
<feature type="transmembrane region" description="Helical" evidence="1">
    <location>
        <begin position="27"/>
        <end position="46"/>
    </location>
</feature>
<comment type="caution">
    <text evidence="2">The sequence shown here is derived from an EMBL/GenBank/DDBJ whole genome shotgun (WGS) entry which is preliminary data.</text>
</comment>
<dbReference type="RefSeq" id="WP_262096630.1">
    <property type="nucleotide sequence ID" value="NZ_JAOEGN010000012.1"/>
</dbReference>
<accession>A0ABT2PWJ2</accession>
<feature type="transmembrane region" description="Helical" evidence="1">
    <location>
        <begin position="245"/>
        <end position="263"/>
    </location>
</feature>
<dbReference type="Proteomes" id="UP001209076">
    <property type="component" value="Unassembled WGS sequence"/>
</dbReference>
<keyword evidence="1" id="KW-0812">Transmembrane</keyword>
<evidence type="ECO:0000313" key="2">
    <source>
        <dbReference type="EMBL" id="MCU0105328.1"/>
    </source>
</evidence>
<gene>
    <name evidence="2" type="ORF">N7603_06615</name>
</gene>
<sequence length="276" mass="30677">MKHILFNTVYNIRDIFSLKSEKFGKAILIYLLSMVLITVPISISLMNSKTINYVLFGADLALNEQPGLLNDLPAFVITSGGLTTPIDFVSVTNLNDSFIIVVNPSEDAVDLAMLNGLNGVIFNPQNYTLSLAGNPFTFNYNTFQNLHSSDLKNMASNEAMTRLYDQLYVSAKRVFLLPVIVLILVIFTAINLIYVSIISLIAGFLKYKDQNVPGFNEIMKIAFFSSLLPSMVGALIGLLAPPMSIVFYNFGLPLVMFISYLKYRNIELSNVDKKIA</sequence>